<protein>
    <recommendedName>
        <fullName evidence="5">Serine acetyltransferase</fullName>
        <ecNumber evidence="4">2.3.1.30</ecNumber>
    </recommendedName>
</protein>
<dbReference type="GO" id="GO:0009001">
    <property type="term" value="F:serine O-acetyltransferase activity"/>
    <property type="evidence" value="ECO:0007669"/>
    <property type="project" value="UniProtKB-EC"/>
</dbReference>
<feature type="domain" description="Serine acetyltransferase N-terminal" evidence="13">
    <location>
        <begin position="9"/>
        <end position="113"/>
    </location>
</feature>
<dbReference type="Proteomes" id="UP000294412">
    <property type="component" value="Chromosome"/>
</dbReference>
<keyword evidence="10" id="KW-0198">Cysteine biosynthesis</keyword>
<dbReference type="InterPro" id="IPR018357">
    <property type="entry name" value="Hexapep_transf_CS"/>
</dbReference>
<dbReference type="EMBL" id="LR217703">
    <property type="protein sequence ID" value="VFP79497.1"/>
    <property type="molecule type" value="Genomic_DNA"/>
</dbReference>
<dbReference type="Pfam" id="PF00132">
    <property type="entry name" value="Hexapep"/>
    <property type="match status" value="1"/>
</dbReference>
<keyword evidence="6" id="KW-0963">Cytoplasm</keyword>
<reference evidence="14 15" key="1">
    <citation type="submission" date="2019-02" db="EMBL/GenBank/DDBJ databases">
        <authorList>
            <person name="Manzano-Marin A."/>
            <person name="Manzano-Marin A."/>
        </authorList>
    </citation>
    <scope>NUCLEOTIDE SEQUENCE [LARGE SCALE GENOMIC DNA]</scope>
    <source>
        <strain evidence="14 15">ErCicuneomaculata</strain>
    </source>
</reference>
<evidence type="ECO:0000256" key="11">
    <source>
        <dbReference type="ARBA" id="ARBA00023315"/>
    </source>
</evidence>
<dbReference type="PROSITE" id="PS00101">
    <property type="entry name" value="HEXAPEP_TRANSFERASES"/>
    <property type="match status" value="1"/>
</dbReference>
<dbReference type="EC" id="2.3.1.30" evidence="4"/>
<dbReference type="RefSeq" id="WP_157993817.1">
    <property type="nucleotide sequence ID" value="NZ_LR217703.1"/>
</dbReference>
<comment type="pathway">
    <text evidence="2">Amino-acid biosynthesis; L-cysteine biosynthesis; L-cysteine from L-serine: step 1/2.</text>
</comment>
<evidence type="ECO:0000256" key="7">
    <source>
        <dbReference type="ARBA" id="ARBA00022605"/>
    </source>
</evidence>
<dbReference type="InterPro" id="IPR010493">
    <property type="entry name" value="Ser_AcTrfase_N"/>
</dbReference>
<evidence type="ECO:0000256" key="12">
    <source>
        <dbReference type="ARBA" id="ARBA00049486"/>
    </source>
</evidence>
<evidence type="ECO:0000256" key="10">
    <source>
        <dbReference type="ARBA" id="ARBA00023192"/>
    </source>
</evidence>
<dbReference type="InterPro" id="IPR011004">
    <property type="entry name" value="Trimer_LpxA-like_sf"/>
</dbReference>
<evidence type="ECO:0000256" key="4">
    <source>
        <dbReference type="ARBA" id="ARBA00013266"/>
    </source>
</evidence>
<dbReference type="InterPro" id="IPR042122">
    <property type="entry name" value="Ser_AcTrfase_N_sf"/>
</dbReference>
<dbReference type="NCBIfam" id="TIGR01172">
    <property type="entry name" value="cysE"/>
    <property type="match status" value="1"/>
</dbReference>
<dbReference type="SUPFAM" id="SSF51161">
    <property type="entry name" value="Trimeric LpxA-like enzymes"/>
    <property type="match status" value="1"/>
</dbReference>
<proteinExistence type="inferred from homology"/>
<keyword evidence="7" id="KW-0028">Amino-acid biosynthesis</keyword>
<evidence type="ECO:0000256" key="8">
    <source>
        <dbReference type="ARBA" id="ARBA00022679"/>
    </source>
</evidence>
<dbReference type="Pfam" id="PF06426">
    <property type="entry name" value="SATase_N"/>
    <property type="match status" value="1"/>
</dbReference>
<dbReference type="FunFam" id="1.10.3130.10:FF:000001">
    <property type="entry name" value="Acetyltransferase"/>
    <property type="match status" value="1"/>
</dbReference>
<dbReference type="PANTHER" id="PTHR42811">
    <property type="entry name" value="SERINE ACETYLTRANSFERASE"/>
    <property type="match status" value="1"/>
</dbReference>
<evidence type="ECO:0000256" key="1">
    <source>
        <dbReference type="ARBA" id="ARBA00004496"/>
    </source>
</evidence>
<evidence type="ECO:0000256" key="5">
    <source>
        <dbReference type="ARBA" id="ARBA00018522"/>
    </source>
</evidence>
<dbReference type="NCBIfam" id="NF008349">
    <property type="entry name" value="PRK11132.1"/>
    <property type="match status" value="1"/>
</dbReference>
<comment type="catalytic activity">
    <reaction evidence="12">
        <text>L-serine + acetyl-CoA = O-acetyl-L-serine + CoA</text>
        <dbReference type="Rhea" id="RHEA:24560"/>
        <dbReference type="ChEBI" id="CHEBI:33384"/>
        <dbReference type="ChEBI" id="CHEBI:57287"/>
        <dbReference type="ChEBI" id="CHEBI:57288"/>
        <dbReference type="ChEBI" id="CHEBI:58340"/>
        <dbReference type="EC" id="2.3.1.30"/>
    </reaction>
</comment>
<dbReference type="OrthoDB" id="9801456at2"/>
<dbReference type="SMART" id="SM00971">
    <property type="entry name" value="SATase_N"/>
    <property type="match status" value="1"/>
</dbReference>
<sequence>MLYVEPEQIWDHIKTETHKLIKSEPMLASFYHTTLLNHNDLGHALSYMLSNKLASSIIPETTLHEIIEDAYYNDQSIITSAAYDIYATRHRDPTVDKYSTPILYLKGFHALQSHRIAHWLWNTGRRNLAIYFQNVTSTSFSVDIHPAAKLGKGIMLDHATGIVIGETTTIADNVSILQSVTLGSTGKTNGDRHPKIREWVMIGAGAKILGNIEIGRWAKIGAGSVVLHPVEPHTTVAGVPASIISKTQNNNMQTIQIDQHFNKVFQGFEFGDGI</sequence>
<evidence type="ECO:0000313" key="15">
    <source>
        <dbReference type="Proteomes" id="UP000294412"/>
    </source>
</evidence>
<evidence type="ECO:0000313" key="14">
    <source>
        <dbReference type="EMBL" id="VFP79497.1"/>
    </source>
</evidence>
<dbReference type="GO" id="GO:0006535">
    <property type="term" value="P:cysteine biosynthetic process from serine"/>
    <property type="evidence" value="ECO:0007669"/>
    <property type="project" value="InterPro"/>
</dbReference>
<dbReference type="InterPro" id="IPR001451">
    <property type="entry name" value="Hexapep"/>
</dbReference>
<dbReference type="AlphaFoldDB" id="A0A451D1L1"/>
<dbReference type="CDD" id="cd03354">
    <property type="entry name" value="LbH_SAT"/>
    <property type="match status" value="1"/>
</dbReference>
<dbReference type="NCBIfam" id="NF041874">
    <property type="entry name" value="EPS_EpsC"/>
    <property type="match status" value="1"/>
</dbReference>
<dbReference type="FunFam" id="2.160.10.10:FF:000002">
    <property type="entry name" value="Serine acetyltransferase"/>
    <property type="match status" value="1"/>
</dbReference>
<comment type="similarity">
    <text evidence="3">Belongs to the transferase hexapeptide repeat family.</text>
</comment>
<dbReference type="InterPro" id="IPR045304">
    <property type="entry name" value="LbH_SAT"/>
</dbReference>
<evidence type="ECO:0000259" key="13">
    <source>
        <dbReference type="SMART" id="SM00971"/>
    </source>
</evidence>
<keyword evidence="8 14" id="KW-0808">Transferase</keyword>
<keyword evidence="9" id="KW-0677">Repeat</keyword>
<dbReference type="GO" id="GO:0005737">
    <property type="term" value="C:cytoplasm"/>
    <property type="evidence" value="ECO:0007669"/>
    <property type="project" value="UniProtKB-SubCell"/>
</dbReference>
<dbReference type="InterPro" id="IPR005881">
    <property type="entry name" value="Ser_O-AcTrfase"/>
</dbReference>
<name>A0A451D1L1_9GAMM</name>
<evidence type="ECO:0000256" key="2">
    <source>
        <dbReference type="ARBA" id="ARBA00004876"/>
    </source>
</evidence>
<dbReference type="Gene3D" id="1.10.3130.10">
    <property type="entry name" value="serine acetyltransferase, domain 1"/>
    <property type="match status" value="1"/>
</dbReference>
<evidence type="ECO:0000256" key="6">
    <source>
        <dbReference type="ARBA" id="ARBA00022490"/>
    </source>
</evidence>
<gene>
    <name evidence="14" type="primary">cysE</name>
    <name evidence="14" type="ORF">ERCICUMA2628_048</name>
</gene>
<dbReference type="UniPathway" id="UPA00136">
    <property type="reaction ID" value="UER00199"/>
</dbReference>
<accession>A0A451D1L1</accession>
<evidence type="ECO:0000256" key="9">
    <source>
        <dbReference type="ARBA" id="ARBA00022737"/>
    </source>
</evidence>
<comment type="subcellular location">
    <subcellularLocation>
        <location evidence="1">Cytoplasm</location>
    </subcellularLocation>
</comment>
<dbReference type="InterPro" id="IPR053376">
    <property type="entry name" value="Serine_acetyltransferase"/>
</dbReference>
<organism evidence="14 15">
    <name type="scientific">Candidatus Erwinia haradaeae</name>
    <dbReference type="NCBI Taxonomy" id="1922217"/>
    <lineage>
        <taxon>Bacteria</taxon>
        <taxon>Pseudomonadati</taxon>
        <taxon>Pseudomonadota</taxon>
        <taxon>Gammaproteobacteria</taxon>
        <taxon>Enterobacterales</taxon>
        <taxon>Erwiniaceae</taxon>
        <taxon>Erwinia</taxon>
    </lineage>
</organism>
<evidence type="ECO:0000256" key="3">
    <source>
        <dbReference type="ARBA" id="ARBA00007274"/>
    </source>
</evidence>
<dbReference type="Gene3D" id="2.160.10.10">
    <property type="entry name" value="Hexapeptide repeat proteins"/>
    <property type="match status" value="1"/>
</dbReference>
<keyword evidence="11 14" id="KW-0012">Acyltransferase</keyword>